<comment type="similarity">
    <text evidence="1">Belongs to the UPF0065 (bug) family.</text>
</comment>
<dbReference type="Gene3D" id="3.40.190.150">
    <property type="entry name" value="Bordetella uptake gene, domain 1"/>
    <property type="match status" value="1"/>
</dbReference>
<dbReference type="InterPro" id="IPR042100">
    <property type="entry name" value="Bug_dom1"/>
</dbReference>
<name>A0ABU8WV57_9BURK</name>
<reference evidence="2 3" key="1">
    <citation type="submission" date="2024-03" db="EMBL/GenBank/DDBJ databases">
        <title>Novel species of the genus Variovorax.</title>
        <authorList>
            <person name="Liu Q."/>
            <person name="Xin Y.-H."/>
        </authorList>
    </citation>
    <scope>NUCLEOTIDE SEQUENCE [LARGE SCALE GENOMIC DNA]</scope>
    <source>
        <strain evidence="2 3">KACC 18900</strain>
    </source>
</reference>
<dbReference type="SUPFAM" id="SSF53850">
    <property type="entry name" value="Periplasmic binding protein-like II"/>
    <property type="match status" value="1"/>
</dbReference>
<evidence type="ECO:0000256" key="1">
    <source>
        <dbReference type="ARBA" id="ARBA00006987"/>
    </source>
</evidence>
<evidence type="ECO:0000313" key="2">
    <source>
        <dbReference type="EMBL" id="MEJ8851264.1"/>
    </source>
</evidence>
<protein>
    <submittedName>
        <fullName evidence="2">Tripartite tricarboxylate transporter substrate binding protein</fullName>
    </submittedName>
</protein>
<dbReference type="Proteomes" id="UP001385892">
    <property type="component" value="Unassembled WGS sequence"/>
</dbReference>
<dbReference type="Gene3D" id="3.40.190.10">
    <property type="entry name" value="Periplasmic binding protein-like II"/>
    <property type="match status" value="1"/>
</dbReference>
<proteinExistence type="inferred from homology"/>
<dbReference type="PANTHER" id="PTHR42928">
    <property type="entry name" value="TRICARBOXYLATE-BINDING PROTEIN"/>
    <property type="match status" value="1"/>
</dbReference>
<gene>
    <name evidence="2" type="ORF">WKW82_31830</name>
</gene>
<keyword evidence="3" id="KW-1185">Reference proteome</keyword>
<dbReference type="EMBL" id="JBBKZT010000021">
    <property type="protein sequence ID" value="MEJ8851264.1"/>
    <property type="molecule type" value="Genomic_DNA"/>
</dbReference>
<dbReference type="PANTHER" id="PTHR42928:SF5">
    <property type="entry name" value="BLR1237 PROTEIN"/>
    <property type="match status" value="1"/>
</dbReference>
<sequence length="326" mass="33983">MLQSIPLLKIGAALGGLLLCTGAWSQAYPSKPIKLLVGYTAGGATDGVARVIATRLGPVLGQPVVIENKPGGGGTLATAQVAQSKPDGYTLLLGTSSSNTIAPFVYKSLAYDTQKDFTPVALLAQVPLVLVTHPGLVQGGLADLVTLAKKDPGKYAYASVGNGSSTHLIMEMFKQKAKIEVTHVPYKGSAPGQTDVIGGQVPMMMDTLQAALPFIKSGKVKALALSGDKRSELAPDIPTFAELGYPEMSGLRAWYGVMGPAGMPPEVTQKLATEIDKIVRSQEVRTQMLQLGAEPAALGGAAFAKFLESEHTRWGEAAKVSGAQVD</sequence>
<evidence type="ECO:0000313" key="3">
    <source>
        <dbReference type="Proteomes" id="UP001385892"/>
    </source>
</evidence>
<dbReference type="RefSeq" id="WP_340346830.1">
    <property type="nucleotide sequence ID" value="NZ_JBBKZT010000021.1"/>
</dbReference>
<dbReference type="InterPro" id="IPR005064">
    <property type="entry name" value="BUG"/>
</dbReference>
<accession>A0ABU8WV57</accession>
<comment type="caution">
    <text evidence="2">The sequence shown here is derived from an EMBL/GenBank/DDBJ whole genome shotgun (WGS) entry which is preliminary data.</text>
</comment>
<organism evidence="2 3">
    <name type="scientific">Variovorax rhizosphaerae</name>
    <dbReference type="NCBI Taxonomy" id="1836200"/>
    <lineage>
        <taxon>Bacteria</taxon>
        <taxon>Pseudomonadati</taxon>
        <taxon>Pseudomonadota</taxon>
        <taxon>Betaproteobacteria</taxon>
        <taxon>Burkholderiales</taxon>
        <taxon>Comamonadaceae</taxon>
        <taxon>Variovorax</taxon>
    </lineage>
</organism>
<dbReference type="Pfam" id="PF03401">
    <property type="entry name" value="TctC"/>
    <property type="match status" value="1"/>
</dbReference>
<dbReference type="PIRSF" id="PIRSF017082">
    <property type="entry name" value="YflP"/>
    <property type="match status" value="1"/>
</dbReference>
<dbReference type="CDD" id="cd13578">
    <property type="entry name" value="PBP2_Bug27"/>
    <property type="match status" value="1"/>
</dbReference>